<evidence type="ECO:0000313" key="2">
    <source>
        <dbReference type="Proteomes" id="UP000708208"/>
    </source>
</evidence>
<proteinExistence type="predicted"/>
<gene>
    <name evidence="1" type="ORF">AFUS01_LOCUS39013</name>
</gene>
<feature type="non-terminal residue" evidence="1">
    <location>
        <position position="1"/>
    </location>
</feature>
<accession>A0A8J2LBW2</accession>
<name>A0A8J2LBW2_9HEXA</name>
<reference evidence="1" key="1">
    <citation type="submission" date="2021-06" db="EMBL/GenBank/DDBJ databases">
        <authorList>
            <person name="Hodson N. C."/>
            <person name="Mongue J. A."/>
            <person name="Jaron S. K."/>
        </authorList>
    </citation>
    <scope>NUCLEOTIDE SEQUENCE</scope>
</reference>
<sequence length="90" mass="9902">AYVIMDASAVVTEVYYFADSLKDCVSEVTLGKTTTIKTIAKAVEYDANVRKRKCFDPTIRANIAVFKLLANNTMETSTELKSSSSECSSF</sequence>
<organism evidence="1 2">
    <name type="scientific">Allacma fusca</name>
    <dbReference type="NCBI Taxonomy" id="39272"/>
    <lineage>
        <taxon>Eukaryota</taxon>
        <taxon>Metazoa</taxon>
        <taxon>Ecdysozoa</taxon>
        <taxon>Arthropoda</taxon>
        <taxon>Hexapoda</taxon>
        <taxon>Collembola</taxon>
        <taxon>Symphypleona</taxon>
        <taxon>Sminthuridae</taxon>
        <taxon>Allacma</taxon>
    </lineage>
</organism>
<dbReference type="EMBL" id="CAJVCH010550264">
    <property type="protein sequence ID" value="CAG7829136.1"/>
    <property type="molecule type" value="Genomic_DNA"/>
</dbReference>
<protein>
    <submittedName>
        <fullName evidence="1">Uncharacterized protein</fullName>
    </submittedName>
</protein>
<dbReference type="AlphaFoldDB" id="A0A8J2LBW2"/>
<evidence type="ECO:0000313" key="1">
    <source>
        <dbReference type="EMBL" id="CAG7829136.1"/>
    </source>
</evidence>
<dbReference type="Proteomes" id="UP000708208">
    <property type="component" value="Unassembled WGS sequence"/>
</dbReference>
<comment type="caution">
    <text evidence="1">The sequence shown here is derived from an EMBL/GenBank/DDBJ whole genome shotgun (WGS) entry which is preliminary data.</text>
</comment>
<keyword evidence="2" id="KW-1185">Reference proteome</keyword>